<dbReference type="SUPFAM" id="SSF53474">
    <property type="entry name" value="alpha/beta-Hydrolases"/>
    <property type="match status" value="1"/>
</dbReference>
<dbReference type="AlphaFoldDB" id="A0A383BTL7"/>
<organism evidence="2">
    <name type="scientific">marine metagenome</name>
    <dbReference type="NCBI Taxonomy" id="408172"/>
    <lineage>
        <taxon>unclassified sequences</taxon>
        <taxon>metagenomes</taxon>
        <taxon>ecological metagenomes</taxon>
    </lineage>
</organism>
<feature type="domain" description="Xaa-Pro dipeptidyl-peptidase-like" evidence="1">
    <location>
        <begin position="24"/>
        <end position="102"/>
    </location>
</feature>
<dbReference type="GO" id="GO:0016787">
    <property type="term" value="F:hydrolase activity"/>
    <property type="evidence" value="ECO:0007669"/>
    <property type="project" value="InterPro"/>
</dbReference>
<dbReference type="InterPro" id="IPR029058">
    <property type="entry name" value="AB_hydrolase_fold"/>
</dbReference>
<sequence>MSASGSEPQFGMTEERDVMVPMRDGTRVAVDIFRPVGDGAFPALLGMSPYGKGLQSLPIAYQPDHSPIHHTPIEAGDPAYFTARGYVQIITDVRGTGQSEGE</sequence>
<dbReference type="EMBL" id="UINC01202722">
    <property type="protein sequence ID" value="SVE22665.1"/>
    <property type="molecule type" value="Genomic_DNA"/>
</dbReference>
<protein>
    <recommendedName>
        <fullName evidence="1">Xaa-Pro dipeptidyl-peptidase-like domain-containing protein</fullName>
    </recommendedName>
</protein>
<dbReference type="Gene3D" id="3.40.50.1820">
    <property type="entry name" value="alpha/beta hydrolase"/>
    <property type="match status" value="1"/>
</dbReference>
<feature type="non-terminal residue" evidence="2">
    <location>
        <position position="102"/>
    </location>
</feature>
<name>A0A383BTL7_9ZZZZ</name>
<accession>A0A383BTL7</accession>
<dbReference type="InterPro" id="IPR000383">
    <property type="entry name" value="Xaa-Pro-like_dom"/>
</dbReference>
<gene>
    <name evidence="2" type="ORF">METZ01_LOCUS475519</name>
</gene>
<evidence type="ECO:0000259" key="1">
    <source>
        <dbReference type="Pfam" id="PF02129"/>
    </source>
</evidence>
<proteinExistence type="predicted"/>
<dbReference type="NCBIfam" id="TIGR00976">
    <property type="entry name" value="CocE_NonD"/>
    <property type="match status" value="1"/>
</dbReference>
<dbReference type="InterPro" id="IPR005674">
    <property type="entry name" value="CocE/Ser_esterase"/>
</dbReference>
<dbReference type="Pfam" id="PF02129">
    <property type="entry name" value="Peptidase_S15"/>
    <property type="match status" value="1"/>
</dbReference>
<evidence type="ECO:0000313" key="2">
    <source>
        <dbReference type="EMBL" id="SVE22665.1"/>
    </source>
</evidence>
<reference evidence="2" key="1">
    <citation type="submission" date="2018-05" db="EMBL/GenBank/DDBJ databases">
        <authorList>
            <person name="Lanie J.A."/>
            <person name="Ng W.-L."/>
            <person name="Kazmierczak K.M."/>
            <person name="Andrzejewski T.M."/>
            <person name="Davidsen T.M."/>
            <person name="Wayne K.J."/>
            <person name="Tettelin H."/>
            <person name="Glass J.I."/>
            <person name="Rusch D."/>
            <person name="Podicherti R."/>
            <person name="Tsui H.-C.T."/>
            <person name="Winkler M.E."/>
        </authorList>
    </citation>
    <scope>NUCLEOTIDE SEQUENCE</scope>
</reference>